<gene>
    <name evidence="2" type="ORF">MBM_00768</name>
</gene>
<evidence type="ECO:0000256" key="1">
    <source>
        <dbReference type="SAM" id="MobiDB-lite"/>
    </source>
</evidence>
<keyword evidence="3" id="KW-1185">Reference proteome</keyword>
<reference evidence="2 3" key="1">
    <citation type="journal article" date="2012" name="BMC Genomics">
        <title>Sequencing the genome of Marssonina brunnea reveals fungus-poplar co-evolution.</title>
        <authorList>
            <person name="Zhu S."/>
            <person name="Cao Y.-Z."/>
            <person name="Jiang C."/>
            <person name="Tan B.-Y."/>
            <person name="Wang Z."/>
            <person name="Feng S."/>
            <person name="Zhang L."/>
            <person name="Su X.-H."/>
            <person name="Brejova B."/>
            <person name="Vinar T."/>
            <person name="Xu M."/>
            <person name="Wang M.-X."/>
            <person name="Zhang S.-G."/>
            <person name="Huang M.-R."/>
            <person name="Wu R."/>
            <person name="Zhou Y."/>
        </authorList>
    </citation>
    <scope>NUCLEOTIDE SEQUENCE [LARGE SCALE GENOMIC DNA]</scope>
    <source>
        <strain evidence="2 3">MB_m1</strain>
    </source>
</reference>
<dbReference type="Proteomes" id="UP000006753">
    <property type="component" value="Unassembled WGS sequence"/>
</dbReference>
<dbReference type="EMBL" id="JH921428">
    <property type="protein sequence ID" value="EKD21655.1"/>
    <property type="molecule type" value="Genomic_DNA"/>
</dbReference>
<evidence type="ECO:0000313" key="3">
    <source>
        <dbReference type="Proteomes" id="UP000006753"/>
    </source>
</evidence>
<accession>K1WVM3</accession>
<dbReference type="AlphaFoldDB" id="K1WVM3"/>
<protein>
    <submittedName>
        <fullName evidence="2">Uncharacterized protein</fullName>
    </submittedName>
</protein>
<dbReference type="HOGENOM" id="CLU_2109552_0_0_1"/>
<sequence>MLALDSVGADLILGPQIQAPDRLLTALHADVTRFTLRKSRFQLPAPSRPLSNPRESQADTDALVRNALRSKDEKEKQGPALRSVAEVYRSLKVKETSSSGRKAEVVSQRVPTQLE</sequence>
<dbReference type="KEGG" id="mbe:MBM_00768"/>
<feature type="region of interest" description="Disordered" evidence="1">
    <location>
        <begin position="93"/>
        <end position="115"/>
    </location>
</feature>
<feature type="region of interest" description="Disordered" evidence="1">
    <location>
        <begin position="42"/>
        <end position="61"/>
    </location>
</feature>
<proteinExistence type="predicted"/>
<evidence type="ECO:0000313" key="2">
    <source>
        <dbReference type="EMBL" id="EKD21655.1"/>
    </source>
</evidence>
<dbReference type="InParanoid" id="K1WVM3"/>
<organism evidence="2 3">
    <name type="scientific">Marssonina brunnea f. sp. multigermtubi (strain MB_m1)</name>
    <name type="common">Marssonina leaf spot fungus</name>
    <dbReference type="NCBI Taxonomy" id="1072389"/>
    <lineage>
        <taxon>Eukaryota</taxon>
        <taxon>Fungi</taxon>
        <taxon>Dikarya</taxon>
        <taxon>Ascomycota</taxon>
        <taxon>Pezizomycotina</taxon>
        <taxon>Leotiomycetes</taxon>
        <taxon>Helotiales</taxon>
        <taxon>Drepanopezizaceae</taxon>
        <taxon>Drepanopeziza</taxon>
    </lineage>
</organism>
<name>K1WVM3_MARBU</name>